<evidence type="ECO:0000313" key="2">
    <source>
        <dbReference type="Proteomes" id="UP000887013"/>
    </source>
</evidence>
<proteinExistence type="predicted"/>
<dbReference type="Proteomes" id="UP000887013">
    <property type="component" value="Unassembled WGS sequence"/>
</dbReference>
<sequence length="108" mass="12348">MHKSELNANEATFINWSIFVRVFRQAYVGLEWVIKIEISLLWSGIPVVQYGSSGGLIARIMWSGILSYSHSDTGDMIWWSHVVVSKRLELSVYHLSRHRAVLGRGCDK</sequence>
<accession>A0A8X6QNK5</accession>
<evidence type="ECO:0000313" key="1">
    <source>
        <dbReference type="EMBL" id="GFU31466.1"/>
    </source>
</evidence>
<protein>
    <submittedName>
        <fullName evidence="1">Uncharacterized protein</fullName>
    </submittedName>
</protein>
<keyword evidence="2" id="KW-1185">Reference proteome</keyword>
<name>A0A8X6QNK5_NEPPI</name>
<dbReference type="AlphaFoldDB" id="A0A8X6QNK5"/>
<reference evidence="1" key="1">
    <citation type="submission" date="2020-08" db="EMBL/GenBank/DDBJ databases">
        <title>Multicomponent nature underlies the extraordinary mechanical properties of spider dragline silk.</title>
        <authorList>
            <person name="Kono N."/>
            <person name="Nakamura H."/>
            <person name="Mori M."/>
            <person name="Yoshida Y."/>
            <person name="Ohtoshi R."/>
            <person name="Malay A.D."/>
            <person name="Moran D.A.P."/>
            <person name="Tomita M."/>
            <person name="Numata K."/>
            <person name="Arakawa K."/>
        </authorList>
    </citation>
    <scope>NUCLEOTIDE SEQUENCE</scope>
</reference>
<comment type="caution">
    <text evidence="1">The sequence shown here is derived from an EMBL/GenBank/DDBJ whole genome shotgun (WGS) entry which is preliminary data.</text>
</comment>
<organism evidence="1 2">
    <name type="scientific">Nephila pilipes</name>
    <name type="common">Giant wood spider</name>
    <name type="synonym">Nephila maculata</name>
    <dbReference type="NCBI Taxonomy" id="299642"/>
    <lineage>
        <taxon>Eukaryota</taxon>
        <taxon>Metazoa</taxon>
        <taxon>Ecdysozoa</taxon>
        <taxon>Arthropoda</taxon>
        <taxon>Chelicerata</taxon>
        <taxon>Arachnida</taxon>
        <taxon>Araneae</taxon>
        <taxon>Araneomorphae</taxon>
        <taxon>Entelegynae</taxon>
        <taxon>Araneoidea</taxon>
        <taxon>Nephilidae</taxon>
        <taxon>Nephila</taxon>
    </lineage>
</organism>
<gene>
    <name evidence="1" type="ORF">NPIL_324111</name>
</gene>
<dbReference type="EMBL" id="BMAW01129674">
    <property type="protein sequence ID" value="GFU31466.1"/>
    <property type="molecule type" value="Genomic_DNA"/>
</dbReference>